<proteinExistence type="predicted"/>
<dbReference type="EMBL" id="CP001734">
    <property type="protein sequence ID" value="ACV67364.1"/>
    <property type="molecule type" value="Genomic_DNA"/>
</dbReference>
<evidence type="ECO:0000313" key="1">
    <source>
        <dbReference type="EMBL" id="ACV67364.1"/>
    </source>
</evidence>
<gene>
    <name evidence="1" type="ordered locus">Dret_0062</name>
</gene>
<keyword evidence="2" id="KW-1185">Reference proteome</keyword>
<dbReference type="STRING" id="485915.Dret_0062"/>
<dbReference type="AlphaFoldDB" id="C8WZ89"/>
<reference evidence="2" key="1">
    <citation type="submission" date="2009-09" db="EMBL/GenBank/DDBJ databases">
        <title>The complete chromosome of Desulfohalobium retbaense DSM 5692.</title>
        <authorList>
            <consortium name="US DOE Joint Genome Institute (JGI-PGF)"/>
            <person name="Lucas S."/>
            <person name="Copeland A."/>
            <person name="Lapidus A."/>
            <person name="Glavina del Rio T."/>
            <person name="Dalin E."/>
            <person name="Tice H."/>
            <person name="Bruce D."/>
            <person name="Goodwin L."/>
            <person name="Pitluck S."/>
            <person name="Kyrpides N."/>
            <person name="Mavromatis K."/>
            <person name="Ivanova N."/>
            <person name="Mikhailova N."/>
            <person name="Munk A.C."/>
            <person name="Brettin T."/>
            <person name="Detter J.C."/>
            <person name="Han C."/>
            <person name="Tapia R."/>
            <person name="Larimer F."/>
            <person name="Land M."/>
            <person name="Hauser L."/>
            <person name="Markowitz V."/>
            <person name="Cheng J.-F."/>
            <person name="Hugenholtz P."/>
            <person name="Woyke T."/>
            <person name="Wu D."/>
            <person name="Spring S."/>
            <person name="Klenk H.-P."/>
            <person name="Eisen J.A."/>
        </authorList>
    </citation>
    <scope>NUCLEOTIDE SEQUENCE [LARGE SCALE GENOMIC DNA]</scope>
    <source>
        <strain evidence="2">DSM 5692</strain>
    </source>
</reference>
<dbReference type="HOGENOM" id="CLU_3327216_0_0_7"/>
<reference evidence="1 2" key="2">
    <citation type="journal article" date="2010" name="Stand. Genomic Sci.">
        <title>Complete genome sequence of Desulfohalobium retbaense type strain (HR(100)).</title>
        <authorList>
            <person name="Spring S."/>
            <person name="Nolan M."/>
            <person name="Lapidus A."/>
            <person name="Glavina Del Rio T."/>
            <person name="Copeland A."/>
            <person name="Tice H."/>
            <person name="Cheng J.F."/>
            <person name="Lucas S."/>
            <person name="Land M."/>
            <person name="Chen F."/>
            <person name="Bruce D."/>
            <person name="Goodwin L."/>
            <person name="Pitluck S."/>
            <person name="Ivanova N."/>
            <person name="Mavromatis K."/>
            <person name="Mikhailova N."/>
            <person name="Pati A."/>
            <person name="Chen A."/>
            <person name="Palaniappan K."/>
            <person name="Hauser L."/>
            <person name="Chang Y.J."/>
            <person name="Jeffries C.D."/>
            <person name="Munk C."/>
            <person name="Kiss H."/>
            <person name="Chain P."/>
            <person name="Han C."/>
            <person name="Brettin T."/>
            <person name="Detter J.C."/>
            <person name="Schuler E."/>
            <person name="Goker M."/>
            <person name="Rohde M."/>
            <person name="Bristow J."/>
            <person name="Eisen J.A."/>
            <person name="Markowitz V."/>
            <person name="Hugenholtz P."/>
            <person name="Kyrpides N.C."/>
            <person name="Klenk H.P."/>
        </authorList>
    </citation>
    <scope>NUCLEOTIDE SEQUENCE [LARGE SCALE GENOMIC DNA]</scope>
    <source>
        <strain evidence="1 2">DSM 5692</strain>
    </source>
</reference>
<sequence length="38" mass="4479">MERGFIAIEIGIGIEIDLCPRRHANLREVFRKIEKLKN</sequence>
<accession>C8WZ89</accession>
<name>C8WZ89_DESRD</name>
<evidence type="ECO:0000313" key="2">
    <source>
        <dbReference type="Proteomes" id="UP000001052"/>
    </source>
</evidence>
<dbReference type="Proteomes" id="UP000001052">
    <property type="component" value="Chromosome"/>
</dbReference>
<organism evidence="1 2">
    <name type="scientific">Desulfohalobium retbaense (strain ATCC 49708 / DSM 5692 / JCM 16813 / HR100)</name>
    <dbReference type="NCBI Taxonomy" id="485915"/>
    <lineage>
        <taxon>Bacteria</taxon>
        <taxon>Pseudomonadati</taxon>
        <taxon>Thermodesulfobacteriota</taxon>
        <taxon>Desulfovibrionia</taxon>
        <taxon>Desulfovibrionales</taxon>
        <taxon>Desulfohalobiaceae</taxon>
        <taxon>Desulfohalobium</taxon>
    </lineage>
</organism>
<dbReference type="KEGG" id="drt:Dret_0062"/>
<protein>
    <submittedName>
        <fullName evidence="1">Uncharacterized protein</fullName>
    </submittedName>
</protein>